<keyword evidence="3" id="KW-1185">Reference proteome</keyword>
<dbReference type="EMBL" id="BOSE01000003">
    <property type="protein sequence ID" value="GIP16530.1"/>
    <property type="molecule type" value="Genomic_DNA"/>
</dbReference>
<keyword evidence="1" id="KW-0812">Transmembrane</keyword>
<feature type="transmembrane region" description="Helical" evidence="1">
    <location>
        <begin position="54"/>
        <end position="76"/>
    </location>
</feature>
<reference evidence="2" key="1">
    <citation type="submission" date="2021-03" db="EMBL/GenBank/DDBJ databases">
        <title>Antimicrobial resistance genes in bacteria isolated from Japanese honey, and their potential for conferring macrolide and lincosamide resistance in the American foulbrood pathogen Paenibacillus larvae.</title>
        <authorList>
            <person name="Okamoto M."/>
            <person name="Kumagai M."/>
            <person name="Kanamori H."/>
            <person name="Takamatsu D."/>
        </authorList>
    </citation>
    <scope>NUCLEOTIDE SEQUENCE</scope>
    <source>
        <strain evidence="2">J40TS1</strain>
    </source>
</reference>
<evidence type="ECO:0000256" key="1">
    <source>
        <dbReference type="SAM" id="Phobius"/>
    </source>
</evidence>
<keyword evidence="1" id="KW-0472">Membrane</keyword>
<feature type="transmembrane region" description="Helical" evidence="1">
    <location>
        <begin position="291"/>
        <end position="324"/>
    </location>
</feature>
<comment type="caution">
    <text evidence="2">The sequence shown here is derived from an EMBL/GenBank/DDBJ whole genome shotgun (WGS) entry which is preliminary data.</text>
</comment>
<evidence type="ECO:0000313" key="2">
    <source>
        <dbReference type="EMBL" id="GIP16530.1"/>
    </source>
</evidence>
<feature type="transmembrane region" description="Helical" evidence="1">
    <location>
        <begin position="106"/>
        <end position="131"/>
    </location>
</feature>
<protein>
    <submittedName>
        <fullName evidence="2">ABC transporter permease</fullName>
    </submittedName>
</protein>
<dbReference type="Proteomes" id="UP000683139">
    <property type="component" value="Unassembled WGS sequence"/>
</dbReference>
<gene>
    <name evidence="2" type="ORF">J40TS1_21720</name>
</gene>
<dbReference type="GO" id="GO:0016020">
    <property type="term" value="C:membrane"/>
    <property type="evidence" value="ECO:0007669"/>
    <property type="project" value="InterPro"/>
</dbReference>
<keyword evidence="1" id="KW-1133">Transmembrane helix</keyword>
<sequence>MLTPNRLFFVRLKQHVRYIAKSLRSVLDWTVWLYVLVPLLFIASGLYIELWTRIPAWANDVPWSLMLITAVSFLLLNAKPHIGVEEADQLILLQHKQWLQRVKQLGLVYSVIMAALRLLILYAVLLPYLMIVAELSKAVLLELLLYSICTSLIMLIVNQYLIKEGKWWMRLIRSGVRSIVLAVVWVLPAFGYTVQLWPLHYFIIASAVIAIVLAWRYAVTPLAYARQLRQEQEFRLRLTSVLLSQVHETKSSKRRKRPWIFRKSQRLFKRSDAHYVISELRIKAILRSPSLLQIWGLMIVVGSYAITLVDGVGVWVIVAGLVFIKRSWLHMQWEHWRTEDYLQLYLTEAYAAKKLSQRLLMGPGLAIWTIIALL</sequence>
<dbReference type="InterPro" id="IPR010288">
    <property type="entry name" value="EcsB_ABC"/>
</dbReference>
<evidence type="ECO:0000313" key="3">
    <source>
        <dbReference type="Proteomes" id="UP000683139"/>
    </source>
</evidence>
<dbReference type="Pfam" id="PF05975">
    <property type="entry name" value="EcsB"/>
    <property type="match status" value="1"/>
</dbReference>
<proteinExistence type="predicted"/>
<feature type="transmembrane region" description="Helical" evidence="1">
    <location>
        <begin position="143"/>
        <end position="162"/>
    </location>
</feature>
<dbReference type="RefSeq" id="WP_213514859.1">
    <property type="nucleotide sequence ID" value="NZ_BOSE01000003.1"/>
</dbReference>
<feature type="transmembrane region" description="Helical" evidence="1">
    <location>
        <begin position="174"/>
        <end position="193"/>
    </location>
</feature>
<name>A0A919YN50_9BACL</name>
<feature type="transmembrane region" description="Helical" evidence="1">
    <location>
        <begin position="26"/>
        <end position="48"/>
    </location>
</feature>
<feature type="transmembrane region" description="Helical" evidence="1">
    <location>
        <begin position="199"/>
        <end position="219"/>
    </location>
</feature>
<accession>A0A919YN50</accession>
<organism evidence="2 3">
    <name type="scientific">Paenibacillus montaniterrae</name>
    <dbReference type="NCBI Taxonomy" id="429341"/>
    <lineage>
        <taxon>Bacteria</taxon>
        <taxon>Bacillati</taxon>
        <taxon>Bacillota</taxon>
        <taxon>Bacilli</taxon>
        <taxon>Bacillales</taxon>
        <taxon>Paenibacillaceae</taxon>
        <taxon>Paenibacillus</taxon>
    </lineage>
</organism>
<dbReference type="AlphaFoldDB" id="A0A919YN50"/>